<accession>A0A1G1Z7K5</accession>
<comment type="caution">
    <text evidence="1">The sequence shown here is derived from an EMBL/GenBank/DDBJ whole genome shotgun (WGS) entry which is preliminary data.</text>
</comment>
<dbReference type="EMBL" id="MHIZ01000031">
    <property type="protein sequence ID" value="OGY59637.1"/>
    <property type="molecule type" value="Genomic_DNA"/>
</dbReference>
<name>A0A1G1Z7K5_9BACT</name>
<proteinExistence type="predicted"/>
<organism evidence="1 2">
    <name type="scientific">Candidatus Colwellbacteria bacterium RIFCSPLOWO2_02_FULL_44_20b</name>
    <dbReference type="NCBI Taxonomy" id="1797691"/>
    <lineage>
        <taxon>Bacteria</taxon>
        <taxon>Candidatus Colwelliibacteriota</taxon>
    </lineage>
</organism>
<reference evidence="1 2" key="1">
    <citation type="journal article" date="2016" name="Nat. Commun.">
        <title>Thousands of microbial genomes shed light on interconnected biogeochemical processes in an aquifer system.</title>
        <authorList>
            <person name="Anantharaman K."/>
            <person name="Brown C.T."/>
            <person name="Hug L.A."/>
            <person name="Sharon I."/>
            <person name="Castelle C.J."/>
            <person name="Probst A.J."/>
            <person name="Thomas B.C."/>
            <person name="Singh A."/>
            <person name="Wilkins M.J."/>
            <person name="Karaoz U."/>
            <person name="Brodie E.L."/>
            <person name="Williams K.H."/>
            <person name="Hubbard S.S."/>
            <person name="Banfield J.F."/>
        </authorList>
    </citation>
    <scope>NUCLEOTIDE SEQUENCE [LARGE SCALE GENOMIC DNA]</scope>
</reference>
<sequence length="300" mass="34922">MPYSHKTSEYRDIKNEFDEALLWIVNQQKVKIADTSRLNKYRGDIDLITKSFHKKEIRKLLEQGMESDMVSAIFEARQIIDIWEGLKDYPYDQNLSGRLTRLVKGPHKTTEEKLDSRFARDFGYELWLASRFALGKYTIKFEPESDVCVLTPERLLLQCKRPEGKTDASLHRNLKKAFRQLEDNYASKAERGFVAVSINKIVRPDERLLYAKNMEGLKATLIKHLKVFADLTLHWWSKASSDNRTLGVIFSVELPCYIKDIEQLTVARQILFATVDTQIERDSAYFYRITGDLKKSIEGI</sequence>
<dbReference type="AlphaFoldDB" id="A0A1G1Z7K5"/>
<gene>
    <name evidence="1" type="ORF">A3I31_00495</name>
</gene>
<evidence type="ECO:0000313" key="1">
    <source>
        <dbReference type="EMBL" id="OGY59637.1"/>
    </source>
</evidence>
<dbReference type="Proteomes" id="UP000178808">
    <property type="component" value="Unassembled WGS sequence"/>
</dbReference>
<evidence type="ECO:0000313" key="2">
    <source>
        <dbReference type="Proteomes" id="UP000178808"/>
    </source>
</evidence>
<protein>
    <submittedName>
        <fullName evidence="1">Uncharacterized protein</fullName>
    </submittedName>
</protein>